<keyword evidence="3" id="KW-1185">Reference proteome</keyword>
<evidence type="ECO:0000259" key="2">
    <source>
        <dbReference type="Pfam" id="PF04572"/>
    </source>
</evidence>
<dbReference type="InterPro" id="IPR029044">
    <property type="entry name" value="Nucleotide-diphossugar_trans"/>
</dbReference>
<dbReference type="AlphaFoldDB" id="A0A9R0ICJ0"/>
<dbReference type="PANTHER" id="PTHR46781">
    <property type="entry name" value="ALPHA 1,4-GLYCOSYLTRANSFERASE FAMILY PROTEIN"/>
    <property type="match status" value="1"/>
</dbReference>
<reference evidence="4" key="2">
    <citation type="submission" date="2025-08" db="UniProtKB">
        <authorList>
            <consortium name="RefSeq"/>
        </authorList>
    </citation>
    <scope>IDENTIFICATION</scope>
    <source>
        <tissue evidence="4">Leaf</tissue>
    </source>
</reference>
<protein>
    <submittedName>
        <fullName evidence="4">Uncharacterized protein At4g19900</fullName>
    </submittedName>
</protein>
<dbReference type="GeneID" id="110786576"/>
<dbReference type="InterPro" id="IPR044789">
    <property type="entry name" value="Put_A1-4-GlycosylTfrase_plant"/>
</dbReference>
<keyword evidence="1" id="KW-1133">Transmembrane helix</keyword>
<feature type="transmembrane region" description="Helical" evidence="1">
    <location>
        <begin position="39"/>
        <end position="65"/>
    </location>
</feature>
<proteinExistence type="predicted"/>
<dbReference type="OrthoDB" id="409543at2759"/>
<evidence type="ECO:0000313" key="3">
    <source>
        <dbReference type="Proteomes" id="UP000813463"/>
    </source>
</evidence>
<dbReference type="Proteomes" id="UP000813463">
    <property type="component" value="Chromosome 6"/>
</dbReference>
<dbReference type="InterPro" id="IPR007577">
    <property type="entry name" value="GlycoTrfase_DXD_sugar-bd_CS"/>
</dbReference>
<evidence type="ECO:0000313" key="4">
    <source>
        <dbReference type="RefSeq" id="XP_021846822.1"/>
    </source>
</evidence>
<dbReference type="PANTHER" id="PTHR46781:SF5">
    <property type="entry name" value="ALPHA 1,4-GLYCOSYLTRANSFERASE FAMILY PROTEIN"/>
    <property type="match status" value="1"/>
</dbReference>
<dbReference type="InterPro" id="IPR007652">
    <property type="entry name" value="A1-4-GlycosylTfrase_dom"/>
</dbReference>
<sequence>MDKPPTTTHSNRNNDEFSKLQSLFTKNNLPKRSIFSSNLCFPTSIFAIVLLLILGYNSFTIFYFIPVFSMENDKETENNNNNINLPNSQLSSLDTNFPTNEENFPMFSTKTQFKSSHKFTPLNPRTMRKVRQVIKPPSLVEQPTHPDHQSRTFSKRVRQFFNDNSCKFRVFMTWISSIKSFGDREKFTIESLFKFHPEACLLIVSNSLDSNRGTQILEPFSRLNYTVMAVSPDFKFIFKNTMASFWYYQLEKGNVEPGEISLGQNLSNLLRLALLYKYGGVYMDTDFIVLKRLDTLRNVIGAQTVDSKTKNWSRLNNALMIFDKKHPLLIKFIVEFALTFNGNKWGHNGPYLVSRVVERVTNRSKEGGVSDFTILPPSAFYVVSWSKIGNLFKKPVDKRHLKWVDDKIDKIERDSYAIHLWNRQSKEIKVEDGSIISHFMKSCCIFCTLSRTTS</sequence>
<keyword evidence="1" id="KW-0812">Transmembrane</keyword>
<accession>A0A9R0ICJ0</accession>
<name>A0A9R0ICJ0_SPIOL</name>
<dbReference type="Pfam" id="PF04488">
    <property type="entry name" value="Gly_transf_sug"/>
    <property type="match status" value="1"/>
</dbReference>
<reference evidence="3" key="1">
    <citation type="journal article" date="2021" name="Nat. Commun.">
        <title>Genomic analyses provide insights into spinach domestication and the genetic basis of agronomic traits.</title>
        <authorList>
            <person name="Cai X."/>
            <person name="Sun X."/>
            <person name="Xu C."/>
            <person name="Sun H."/>
            <person name="Wang X."/>
            <person name="Ge C."/>
            <person name="Zhang Z."/>
            <person name="Wang Q."/>
            <person name="Fei Z."/>
            <person name="Jiao C."/>
            <person name="Wang Q."/>
        </authorList>
    </citation>
    <scope>NUCLEOTIDE SEQUENCE [LARGE SCALE GENOMIC DNA]</scope>
    <source>
        <strain evidence="3">cv. Varoflay</strain>
    </source>
</reference>
<gene>
    <name evidence="4" type="primary">LOC110786576</name>
</gene>
<dbReference type="Pfam" id="PF04572">
    <property type="entry name" value="Gb3_synth"/>
    <property type="match status" value="1"/>
</dbReference>
<organism evidence="3 4">
    <name type="scientific">Spinacia oleracea</name>
    <name type="common">Spinach</name>
    <dbReference type="NCBI Taxonomy" id="3562"/>
    <lineage>
        <taxon>Eukaryota</taxon>
        <taxon>Viridiplantae</taxon>
        <taxon>Streptophyta</taxon>
        <taxon>Embryophyta</taxon>
        <taxon>Tracheophyta</taxon>
        <taxon>Spermatophyta</taxon>
        <taxon>Magnoliopsida</taxon>
        <taxon>eudicotyledons</taxon>
        <taxon>Gunneridae</taxon>
        <taxon>Pentapetalae</taxon>
        <taxon>Caryophyllales</taxon>
        <taxon>Chenopodiaceae</taxon>
        <taxon>Chenopodioideae</taxon>
        <taxon>Anserineae</taxon>
        <taxon>Spinacia</taxon>
    </lineage>
</organism>
<dbReference type="KEGG" id="soe:110786576"/>
<keyword evidence="1" id="KW-0472">Membrane</keyword>
<dbReference type="Gene3D" id="3.90.550.20">
    <property type="match status" value="1"/>
</dbReference>
<evidence type="ECO:0000256" key="1">
    <source>
        <dbReference type="SAM" id="Phobius"/>
    </source>
</evidence>
<dbReference type="RefSeq" id="XP_021846822.1">
    <property type="nucleotide sequence ID" value="XM_021991130.2"/>
</dbReference>
<dbReference type="SUPFAM" id="SSF53448">
    <property type="entry name" value="Nucleotide-diphospho-sugar transferases"/>
    <property type="match status" value="1"/>
</dbReference>
<feature type="domain" description="Alpha 1,4-glycosyltransferase" evidence="2">
    <location>
        <begin position="322"/>
        <end position="447"/>
    </location>
</feature>